<accession>A0A9X9MFP7</accession>
<name>A0A9X9MFP7_BLUGR</name>
<keyword evidence="2" id="KW-1185">Reference proteome</keyword>
<protein>
    <submittedName>
        <fullName evidence="1">Bgt-50210</fullName>
    </submittedName>
</protein>
<evidence type="ECO:0000313" key="2">
    <source>
        <dbReference type="Proteomes" id="UP000324639"/>
    </source>
</evidence>
<dbReference type="AlphaFoldDB" id="A0A9X9MFP7"/>
<reference evidence="1 2" key="1">
    <citation type="submission" date="2018-08" db="EMBL/GenBank/DDBJ databases">
        <authorList>
            <person name="Muller C M."/>
        </authorList>
    </citation>
    <scope>NUCLEOTIDE SEQUENCE [LARGE SCALE GENOMIC DNA]</scope>
</reference>
<dbReference type="EMBL" id="LR026988">
    <property type="protein sequence ID" value="VDB83788.1"/>
    <property type="molecule type" value="Genomic_DNA"/>
</dbReference>
<dbReference type="Proteomes" id="UP000324639">
    <property type="component" value="Chromosome Bgt_-05"/>
</dbReference>
<proteinExistence type="predicted"/>
<gene>
    <name evidence="1" type="ORF">BGT96224V316_LOCUS2940</name>
</gene>
<organism evidence="1 2">
    <name type="scientific">Blumeria graminis f. sp. tritici</name>
    <dbReference type="NCBI Taxonomy" id="62690"/>
    <lineage>
        <taxon>Eukaryota</taxon>
        <taxon>Fungi</taxon>
        <taxon>Dikarya</taxon>
        <taxon>Ascomycota</taxon>
        <taxon>Pezizomycotina</taxon>
        <taxon>Leotiomycetes</taxon>
        <taxon>Erysiphales</taxon>
        <taxon>Erysiphaceae</taxon>
        <taxon>Blumeria</taxon>
    </lineage>
</organism>
<evidence type="ECO:0000313" key="1">
    <source>
        <dbReference type="EMBL" id="VDB83788.1"/>
    </source>
</evidence>
<sequence length="42" mass="4887">MEFRQILFLPNVEFFIGSHKDNNALYSATMEAFNEAIHLLIT</sequence>